<evidence type="ECO:0000313" key="1">
    <source>
        <dbReference type="EMBL" id="KAJ9093296.1"/>
    </source>
</evidence>
<organism evidence="1 2">
    <name type="scientific">Naganishia cerealis</name>
    <dbReference type="NCBI Taxonomy" id="610337"/>
    <lineage>
        <taxon>Eukaryota</taxon>
        <taxon>Fungi</taxon>
        <taxon>Dikarya</taxon>
        <taxon>Basidiomycota</taxon>
        <taxon>Agaricomycotina</taxon>
        <taxon>Tremellomycetes</taxon>
        <taxon>Filobasidiales</taxon>
        <taxon>Filobasidiaceae</taxon>
        <taxon>Naganishia</taxon>
    </lineage>
</organism>
<name>A0ACC2V3R7_9TREE</name>
<comment type="caution">
    <text evidence="1">The sequence shown here is derived from an EMBL/GenBank/DDBJ whole genome shotgun (WGS) entry which is preliminary data.</text>
</comment>
<sequence length="119" mass="14474">MEDLPTRWEVELEFVQSLANIQYLSYLAQNEYLKKPEFLAYLEYLNYWRRPEYARYVVYSNCLHILTLLQTQEFRDNIVKPEFINMLMNDMVKRWQDSDDVTFTPTENGEKKSEGEKEK</sequence>
<evidence type="ECO:0000313" key="2">
    <source>
        <dbReference type="Proteomes" id="UP001241377"/>
    </source>
</evidence>
<dbReference type="Proteomes" id="UP001241377">
    <property type="component" value="Unassembled WGS sequence"/>
</dbReference>
<keyword evidence="2" id="KW-1185">Reference proteome</keyword>
<accession>A0ACC2V3R7</accession>
<gene>
    <name evidence="1" type="primary">SOH1</name>
    <name evidence="1" type="ORF">QFC19_008423</name>
</gene>
<dbReference type="EMBL" id="JASBWR010000125">
    <property type="protein sequence ID" value="KAJ9093296.1"/>
    <property type="molecule type" value="Genomic_DNA"/>
</dbReference>
<protein>
    <submittedName>
        <fullName evidence="1">Suppressor of hpr1</fullName>
    </submittedName>
</protein>
<reference evidence="1" key="1">
    <citation type="submission" date="2023-04" db="EMBL/GenBank/DDBJ databases">
        <title>Draft Genome sequencing of Naganishia species isolated from polar environments using Oxford Nanopore Technology.</title>
        <authorList>
            <person name="Leo P."/>
            <person name="Venkateswaran K."/>
        </authorList>
    </citation>
    <scope>NUCLEOTIDE SEQUENCE</scope>
    <source>
        <strain evidence="1">MNA-CCFEE 5261</strain>
    </source>
</reference>
<proteinExistence type="predicted"/>